<dbReference type="InterPro" id="IPR012902">
    <property type="entry name" value="N_methyl_site"/>
</dbReference>
<dbReference type="Proteomes" id="UP000000753">
    <property type="component" value="Chromosome"/>
</dbReference>
<dbReference type="RefSeq" id="WP_020914602.1">
    <property type="nucleotide sequence ID" value="NC_011566.1"/>
</dbReference>
<accession>B8CTM8</accession>
<evidence type="ECO:0000313" key="3">
    <source>
        <dbReference type="Proteomes" id="UP000000753"/>
    </source>
</evidence>
<keyword evidence="1" id="KW-1133">Transmembrane helix</keyword>
<proteinExistence type="predicted"/>
<dbReference type="AlphaFoldDB" id="B8CTM8"/>
<keyword evidence="1" id="KW-0812">Transmembrane</keyword>
<dbReference type="Pfam" id="PF07963">
    <property type="entry name" value="N_methyl"/>
    <property type="match status" value="1"/>
</dbReference>
<organism evidence="2 3">
    <name type="scientific">Shewanella piezotolerans (strain WP3 / JCM 13877)</name>
    <dbReference type="NCBI Taxonomy" id="225849"/>
    <lineage>
        <taxon>Bacteria</taxon>
        <taxon>Pseudomonadati</taxon>
        <taxon>Pseudomonadota</taxon>
        <taxon>Gammaproteobacteria</taxon>
        <taxon>Alteromonadales</taxon>
        <taxon>Shewanellaceae</taxon>
        <taxon>Shewanella</taxon>
    </lineage>
</organism>
<keyword evidence="3" id="KW-1185">Reference proteome</keyword>
<dbReference type="OrthoDB" id="5768437at2"/>
<dbReference type="HOGENOM" id="CLU_153886_0_0_6"/>
<reference evidence="2 3" key="1">
    <citation type="journal article" date="2008" name="PLoS ONE">
        <title>Environmental adaptation: genomic analysis of the piezotolerant and psychrotolerant deep-sea iron reducing bacterium Shewanella piezotolerans WP3.</title>
        <authorList>
            <person name="Wang F."/>
            <person name="Wang J."/>
            <person name="Jian H."/>
            <person name="Zhang B."/>
            <person name="Li S."/>
            <person name="Wang F."/>
            <person name="Zeng X."/>
            <person name="Gao L."/>
            <person name="Bartlett D.H."/>
            <person name="Yu J."/>
            <person name="Hu S."/>
            <person name="Xiao X."/>
        </authorList>
    </citation>
    <scope>NUCLEOTIDE SEQUENCE [LARGE SCALE GENOMIC DNA]</scope>
    <source>
        <strain evidence="3">WP3 / JCM 13877</strain>
    </source>
</reference>
<gene>
    <name evidence="2" type="ordered locus">swp_4634</name>
</gene>
<dbReference type="EMBL" id="CP000472">
    <property type="protein sequence ID" value="ACJ31272.1"/>
    <property type="molecule type" value="Genomic_DNA"/>
</dbReference>
<dbReference type="NCBIfam" id="TIGR02532">
    <property type="entry name" value="IV_pilin_GFxxxE"/>
    <property type="match status" value="1"/>
</dbReference>
<dbReference type="eggNOG" id="COG4967">
    <property type="taxonomic scope" value="Bacteria"/>
</dbReference>
<dbReference type="STRING" id="225849.swp_4634"/>
<protein>
    <recommendedName>
        <fullName evidence="4">Prepilin-type N-terminal cleavage/methylation domain-containing protein</fullName>
    </recommendedName>
</protein>
<feature type="transmembrane region" description="Helical" evidence="1">
    <location>
        <begin position="12"/>
        <end position="34"/>
    </location>
</feature>
<evidence type="ECO:0008006" key="4">
    <source>
        <dbReference type="Google" id="ProtNLM"/>
    </source>
</evidence>
<dbReference type="PROSITE" id="PS00409">
    <property type="entry name" value="PROKAR_NTER_METHYL"/>
    <property type="match status" value="1"/>
</dbReference>
<name>B8CTM8_SHEPW</name>
<evidence type="ECO:0000256" key="1">
    <source>
        <dbReference type="SAM" id="Phobius"/>
    </source>
</evidence>
<keyword evidence="1" id="KW-0472">Membrane</keyword>
<sequence>MNTLKAIRQSGFTLIEVLIALFLSTIILLGLAAAELKSLQYATNSFNYTLSLVQAHNAVEKTWSKLCDLQTGNISYDNDFVTNVQPQFAAYTLTLAPAAGAGFNNELEVDVSWNDARMVDGLESRIRIDAMFPQVCS</sequence>
<dbReference type="KEGG" id="swp:swp_4634"/>
<evidence type="ECO:0000313" key="2">
    <source>
        <dbReference type="EMBL" id="ACJ31272.1"/>
    </source>
</evidence>